<evidence type="ECO:0000313" key="1">
    <source>
        <dbReference type="EMBL" id="MST48927.1"/>
    </source>
</evidence>
<protein>
    <recommendedName>
        <fullName evidence="3">Phage head morphogenesis domain-containing protein</fullName>
    </recommendedName>
</protein>
<organism evidence="1 2">
    <name type="scientific">Mobiluncus porci</name>
    <dbReference type="NCBI Taxonomy" id="2652278"/>
    <lineage>
        <taxon>Bacteria</taxon>
        <taxon>Bacillati</taxon>
        <taxon>Actinomycetota</taxon>
        <taxon>Actinomycetes</taxon>
        <taxon>Actinomycetales</taxon>
        <taxon>Actinomycetaceae</taxon>
        <taxon>Mobiluncus</taxon>
    </lineage>
</organism>
<proteinExistence type="predicted"/>
<dbReference type="EMBL" id="VUMY01000002">
    <property type="protein sequence ID" value="MST48927.1"/>
    <property type="molecule type" value="Genomic_DNA"/>
</dbReference>
<evidence type="ECO:0000313" key="2">
    <source>
        <dbReference type="Proteomes" id="UP000442535"/>
    </source>
</evidence>
<accession>A0A7K0K0C1</accession>
<comment type="caution">
    <text evidence="1">The sequence shown here is derived from an EMBL/GenBank/DDBJ whole genome shotgun (WGS) entry which is preliminary data.</text>
</comment>
<dbReference type="Proteomes" id="UP000442535">
    <property type="component" value="Unassembled WGS sequence"/>
</dbReference>
<evidence type="ECO:0008006" key="3">
    <source>
        <dbReference type="Google" id="ProtNLM"/>
    </source>
</evidence>
<gene>
    <name evidence="1" type="ORF">FYJ63_01430</name>
</gene>
<dbReference type="AlphaFoldDB" id="A0A7K0K0C1"/>
<reference evidence="1 2" key="1">
    <citation type="submission" date="2019-08" db="EMBL/GenBank/DDBJ databases">
        <title>In-depth cultivation of the pig gut microbiome towards novel bacterial diversity and tailored functional studies.</title>
        <authorList>
            <person name="Wylensek D."/>
            <person name="Hitch T.C.A."/>
            <person name="Clavel T."/>
        </authorList>
    </citation>
    <scope>NUCLEOTIDE SEQUENCE [LARGE SCALE GENOMIC DNA]</scope>
    <source>
        <strain evidence="1 2">RF-GAM-744-WT-7</strain>
    </source>
</reference>
<sequence length="310" mass="34599">MITYPWPPLPETDLDRLQADILDALDGAWANAQEERAKILALKDTAPRVPYRRALERVDRFEYAIQAFQDTVDQQAQNYVDLISGRYGAGAMQMAGWVASGKLVWGNMDEYALASLASDSYDDFLRMSQEAGRTSKLFANKVRSAAARTVWTQATNETATHAARRFWKELEALNIGVITYRNGAQYPAKAYAEMAARTKGAVAFNYGALDVARSESVTHMEVVDGPSCGWESHNSTDYANGSIRTIEECREYPLSHPNCRRAFLPLSATMQRIVSEAEAAEAAEALGEEYETELFIPALERYKETLRKVA</sequence>
<name>A0A7K0K0C1_9ACTO</name>
<dbReference type="RefSeq" id="WP_154543098.1">
    <property type="nucleotide sequence ID" value="NZ_VUMY01000002.1"/>
</dbReference>
<keyword evidence="2" id="KW-1185">Reference proteome</keyword>